<feature type="compositionally biased region" description="Polar residues" evidence="2">
    <location>
        <begin position="480"/>
        <end position="492"/>
    </location>
</feature>
<evidence type="ECO:0000256" key="3">
    <source>
        <dbReference type="SAM" id="SignalP"/>
    </source>
</evidence>
<feature type="region of interest" description="Disordered" evidence="2">
    <location>
        <begin position="422"/>
        <end position="492"/>
    </location>
</feature>
<evidence type="ECO:0000256" key="2">
    <source>
        <dbReference type="SAM" id="MobiDB-lite"/>
    </source>
</evidence>
<feature type="compositionally biased region" description="Polar residues" evidence="2">
    <location>
        <begin position="1432"/>
        <end position="1455"/>
    </location>
</feature>
<dbReference type="PANTHER" id="PTHR34491">
    <property type="entry name" value="A-TYPE INCLUSION PROTEIN, PUTATIVE-RELATED"/>
    <property type="match status" value="1"/>
</dbReference>
<feature type="region of interest" description="Disordered" evidence="2">
    <location>
        <begin position="738"/>
        <end position="777"/>
    </location>
</feature>
<accession>W8AHK3</accession>
<feature type="coiled-coil region" evidence="1">
    <location>
        <begin position="813"/>
        <end position="840"/>
    </location>
</feature>
<dbReference type="EMBL" id="GAMC01021429">
    <property type="protein sequence ID" value="JAB85126.1"/>
    <property type="molecule type" value="mRNA"/>
</dbReference>
<evidence type="ECO:0000313" key="4">
    <source>
        <dbReference type="EMBL" id="JAB85127.1"/>
    </source>
</evidence>
<feature type="region of interest" description="Disordered" evidence="2">
    <location>
        <begin position="656"/>
        <end position="675"/>
    </location>
</feature>
<keyword evidence="1" id="KW-0175">Coiled coil</keyword>
<protein>
    <recommendedName>
        <fullName evidence="5">Mucin-5AC</fullName>
    </recommendedName>
</protein>
<name>W8AHK3_CERCA</name>
<feature type="compositionally biased region" description="Low complexity" evidence="2">
    <location>
        <begin position="1466"/>
        <end position="1493"/>
    </location>
</feature>
<sequence>MYHRPKILLLCLILLHIQPFKALPTIDQPLPVSRNYVIQNEKSTHFKPPELEETIEEVQRILAQDPSLPRLTRGEIEELYEKVTREEYQKSIAAGDMGRADSMRALMLVLPYNTDNNTEENIQELYTRPPVTKVVDAYTSHPPIKFLTPDPSAPVKTETVPMGNFEATTYKPAYSLKTLKTFAPSPTTYHPPPPAPVVFKMTSSVRQVPSGFQPVTNSIYGGDYDTNVERNPTPKPLQRYSSHYSAKNAEFLKQRKPKPEAMTTVRPVADVLESLGIVSQTQSRNRFTIDDYYPAESAPQPVISTYVPQTVSLSELKELQGYSLSPKIKADAYSSFKPLNIGEEIRVKPEVEGYLTRFGIVGGRKRKDLKKGNTAKGHSAELTVGGSEISTAKLPRRGTAAGASSELEKLLENLQELERLNVNPKVLSPTTTIRPTTSSTTTTTTPPPTTSPSLITNGVPKLIEPKKPRRRIDPNIDINFGNSGNHQTDGASTDQLSKLLENLQELEKLRVNPDNVLKTITPSANSARTGPLQFATPTPRTVNLLNRFNELTLTQSTPATSSSQPADAAQLQQVLRQLQTLEQLNARTTTTSSTTTTRKPQVQAARPAAGGGLLAGLSGLGGFGGLGGALAPNDVFNLQKLLTDDRELERLYEQARARQGGRGIATTTTTPKPRTTTTQRALVLGNLDDADLQRLFEQARAQPSTTPAPTTSTTTTARTPAPSYREFEQLQKYFAELERTRTSTTSTTPLPTTTTTKSPPPPPPTTTTTTSTTAAPTVATTTTSAPHISPHMSSVDLAQRITNTASAQKPKKTDTDSDQLQQLINRVQQLERLNSAKNEQNVRATTTDTPIPFIGFTTRKVNAPGSASKSNAQITPSNDFAHLQELYQQVASAEQGDFGRIEISTAATAAKPSGKRAQNFAQKIIDITNDTGSGSSLQEVDPSDFVQLQKLLSKVQELERVKIHGVHGIVQPATPAPTAGSYTRDFTDLTNLVTSASVHTPTVHNSNGAQIIYPEKTHDYKPFEDILNKDYQQTYETRRDESKNRHSATATKSHVGKKASPPVEEPTSSEELRELAMAAPANPKSTNYDKDFEHYQEFFKQLEDEERNSYKNMKPPMIYKTVTKEPPRFIATHKPHEAHKPKSGDNVQQKADLEELQKLLSNAQELEKLGVTLPTELSDQIETKLTKHANAERAEKQLETVTVEPVHIVTAERPKQHTDVHVVTAQQPVHKYASTIFPTLNQTPTSAENDVEESSEKEAFFSLTTPKSLTPKEPKSTTSSTLDLPVFSATKIIEAAIKRAANKIGVSTEQTLGFQKRSDTDVYGDMDPGSMDDLMGEFSEMNYQLASPDVPGNVSVQGEVKEEEHTTTPAADITDITEDLHELQRLIGNLQELQRLNLTVSSDLLRKADAKYLETLKKQQTPADDTSKQRRQSVTPTNGVTLSETVVSTTASAEQSAAKDDTDIMAEPSESVAAADSSSSANEESSSSTTTTTEESRNGSLADLEDSFGGAETNKEEPKPPKRKNGFYFLADWNSFLEVGDGDDQVIVRLSPKIGDPRLFIPVKIP</sequence>
<reference evidence="4" key="2">
    <citation type="journal article" date="2014" name="BMC Genomics">
        <title>A genomic perspective to assessing quality of mass-reared SIT flies used in Mediterranean fruit fly (Ceratitis capitata) eradication in California.</title>
        <authorList>
            <person name="Calla B."/>
            <person name="Hall B."/>
            <person name="Hou S."/>
            <person name="Geib S.M."/>
        </authorList>
    </citation>
    <scope>NUCLEOTIDE SEQUENCE</scope>
</reference>
<keyword evidence="3" id="KW-0732">Signal</keyword>
<feature type="signal peptide" evidence="3">
    <location>
        <begin position="1"/>
        <end position="22"/>
    </location>
</feature>
<dbReference type="EMBL" id="GAMC01021428">
    <property type="protein sequence ID" value="JAB85127.1"/>
    <property type="molecule type" value="mRNA"/>
</dbReference>
<feature type="region of interest" description="Disordered" evidence="2">
    <location>
        <begin position="1416"/>
        <end position="1524"/>
    </location>
</feature>
<feature type="compositionally biased region" description="Basic and acidic residues" evidence="2">
    <location>
        <begin position="463"/>
        <end position="474"/>
    </location>
</feature>
<feature type="compositionally biased region" description="Low complexity" evidence="2">
    <location>
        <begin position="742"/>
        <end position="757"/>
    </location>
</feature>
<feature type="compositionally biased region" description="Low complexity" evidence="2">
    <location>
        <begin position="585"/>
        <end position="597"/>
    </location>
</feature>
<feature type="compositionally biased region" description="Low complexity" evidence="2">
    <location>
        <begin position="428"/>
        <end position="444"/>
    </location>
</feature>
<organism evidence="4">
    <name type="scientific">Ceratitis capitata</name>
    <name type="common">Mediterranean fruit fly</name>
    <name type="synonym">Tephritis capitata</name>
    <dbReference type="NCBI Taxonomy" id="7213"/>
    <lineage>
        <taxon>Eukaryota</taxon>
        <taxon>Metazoa</taxon>
        <taxon>Ecdysozoa</taxon>
        <taxon>Arthropoda</taxon>
        <taxon>Hexapoda</taxon>
        <taxon>Insecta</taxon>
        <taxon>Pterygota</taxon>
        <taxon>Neoptera</taxon>
        <taxon>Endopterygota</taxon>
        <taxon>Diptera</taxon>
        <taxon>Brachycera</taxon>
        <taxon>Muscomorpha</taxon>
        <taxon>Tephritoidea</taxon>
        <taxon>Tephritidae</taxon>
        <taxon>Ceratitis</taxon>
        <taxon>Ceratitis</taxon>
    </lineage>
</organism>
<evidence type="ECO:0008006" key="5">
    <source>
        <dbReference type="Google" id="ProtNLM"/>
    </source>
</evidence>
<feature type="compositionally biased region" description="Low complexity" evidence="2">
    <location>
        <begin position="664"/>
        <end position="675"/>
    </location>
</feature>
<proteinExistence type="evidence at transcript level"/>
<feature type="compositionally biased region" description="Low complexity" evidence="2">
    <location>
        <begin position="698"/>
        <end position="722"/>
    </location>
</feature>
<dbReference type="PANTHER" id="PTHR34491:SF156">
    <property type="entry name" value="KINESIN MOTOR DOMAIN-CONTAINING PROTEIN"/>
    <property type="match status" value="1"/>
</dbReference>
<feature type="compositionally biased region" description="Low complexity" evidence="2">
    <location>
        <begin position="766"/>
        <end position="777"/>
    </location>
</feature>
<feature type="region of interest" description="Disordered" evidence="2">
    <location>
        <begin position="585"/>
        <end position="606"/>
    </location>
</feature>
<feature type="region of interest" description="Disordered" evidence="2">
    <location>
        <begin position="698"/>
        <end position="725"/>
    </location>
</feature>
<reference evidence="4" key="1">
    <citation type="submission" date="2013-07" db="EMBL/GenBank/DDBJ databases">
        <authorList>
            <person name="Geib S."/>
        </authorList>
    </citation>
    <scope>NUCLEOTIDE SEQUENCE</scope>
</reference>
<evidence type="ECO:0000256" key="1">
    <source>
        <dbReference type="SAM" id="Coils"/>
    </source>
</evidence>
<feature type="chain" id="PRO_5007736893" description="Mucin-5AC" evidence="3">
    <location>
        <begin position="23"/>
        <end position="1566"/>
    </location>
</feature>
<dbReference type="OrthoDB" id="8192746at2759"/>
<feature type="region of interest" description="Disordered" evidence="2">
    <location>
        <begin position="1035"/>
        <end position="1072"/>
    </location>
</feature>